<dbReference type="SMART" id="SM00249">
    <property type="entry name" value="PHD"/>
    <property type="match status" value="1"/>
</dbReference>
<evidence type="ECO:0000256" key="4">
    <source>
        <dbReference type="ARBA" id="ARBA00023242"/>
    </source>
</evidence>
<dbReference type="SUPFAM" id="SSF57903">
    <property type="entry name" value="FYVE/PHD zinc finger"/>
    <property type="match status" value="1"/>
</dbReference>
<keyword evidence="5" id="KW-0812">Transmembrane</keyword>
<dbReference type="PROSITE" id="PS51156">
    <property type="entry name" value="ELM2"/>
    <property type="match status" value="1"/>
</dbReference>
<reference evidence="7 8" key="1">
    <citation type="journal article" date="2013" name="Curr. Biol.">
        <title>The Genome of the Foraminiferan Reticulomyxa filosa.</title>
        <authorList>
            <person name="Glockner G."/>
            <person name="Hulsmann N."/>
            <person name="Schleicher M."/>
            <person name="Noegel A.A."/>
            <person name="Eichinger L."/>
            <person name="Gallinger C."/>
            <person name="Pawlowski J."/>
            <person name="Sierra R."/>
            <person name="Euteneuer U."/>
            <person name="Pillet L."/>
            <person name="Moustafa A."/>
            <person name="Platzer M."/>
            <person name="Groth M."/>
            <person name="Szafranski K."/>
            <person name="Schliwa M."/>
        </authorList>
    </citation>
    <scope>NUCLEOTIDE SEQUENCE [LARGE SCALE GENOMIC DNA]</scope>
</reference>
<dbReference type="Gene3D" id="3.30.40.10">
    <property type="entry name" value="Zinc/RING finger domain, C3HC4 (zinc finger)"/>
    <property type="match status" value="1"/>
</dbReference>
<keyword evidence="1" id="KW-0479">Metal-binding</keyword>
<sequence length="605" mass="69909">MKRKKKKTKSKEARFDDKAIQGIIIYLFFFVFGNVEDSEFLPYLQKGVCNKNKETTKMKSSQMDFPEFIATLKEEIADPTQRESFEHHMRVMLPNLFTNNKKSKTAKAEQITYGPLACNTGVKCRSPRIGSEYQADVPKRRSSENENERLEDQPLWCCQHVDRTDVDAYLKKARQILDEATRQSMCEKSVLDEEKTLELLHSVDYQFDKALRLFKESMCGFTRQSSMSSPHNLGWFHKGDLKVEDVSHVQTQDNQMLSYPMHARQSFSSSSSSSQLQGQSRQQYSNAMTSVGTSSIANGKTPLPLRTNKGEDNDYCFYCGDGGKLLICDAPKCHKVWHILCAGLAEMPQCEHWYCPSHCCCYSAEGHTKRKAKHESCKEFMCSYCGNAYCKAHVPSVCTKYEYSKIEFLCEECLVHETTGNYKASERFKNRLTELHLKKNCSNYSTCNTNSALIANDNKMHIKYHNVDSMFKTNIVPTIVPHNINANLVEDKFVIRRYGVQVDIEWWDFYRAVISKGGLAKFNMLQDWNSVVVELLQPFSKQMSETKFNTFVNSEQTFKMFQNEYMFKLYPYEVKYWPKSGELSATMQQLVEELGVLDAFLFDLR</sequence>
<name>X6NEW2_RETFI</name>
<dbReference type="Pfam" id="PF01448">
    <property type="entry name" value="ELM2"/>
    <property type="match status" value="1"/>
</dbReference>
<keyword evidence="5" id="KW-0472">Membrane</keyword>
<evidence type="ECO:0000256" key="1">
    <source>
        <dbReference type="ARBA" id="ARBA00022723"/>
    </source>
</evidence>
<evidence type="ECO:0000259" key="6">
    <source>
        <dbReference type="PROSITE" id="PS51156"/>
    </source>
</evidence>
<keyword evidence="8" id="KW-1185">Reference proteome</keyword>
<keyword evidence="4" id="KW-0539">Nucleus</keyword>
<evidence type="ECO:0000256" key="5">
    <source>
        <dbReference type="SAM" id="Phobius"/>
    </source>
</evidence>
<organism evidence="7 8">
    <name type="scientific">Reticulomyxa filosa</name>
    <dbReference type="NCBI Taxonomy" id="46433"/>
    <lineage>
        <taxon>Eukaryota</taxon>
        <taxon>Sar</taxon>
        <taxon>Rhizaria</taxon>
        <taxon>Retaria</taxon>
        <taxon>Foraminifera</taxon>
        <taxon>Monothalamids</taxon>
        <taxon>Reticulomyxidae</taxon>
        <taxon>Reticulomyxa</taxon>
    </lineage>
</organism>
<evidence type="ECO:0000313" key="7">
    <source>
        <dbReference type="EMBL" id="ETO24423.1"/>
    </source>
</evidence>
<proteinExistence type="predicted"/>
<dbReference type="GO" id="GO:0008270">
    <property type="term" value="F:zinc ion binding"/>
    <property type="evidence" value="ECO:0007669"/>
    <property type="project" value="UniProtKB-KW"/>
</dbReference>
<dbReference type="Gene3D" id="4.10.1240.50">
    <property type="match status" value="1"/>
</dbReference>
<accession>X6NEW2</accession>
<dbReference type="OrthoDB" id="1870062at2759"/>
<dbReference type="AlphaFoldDB" id="X6NEW2"/>
<dbReference type="Proteomes" id="UP000023152">
    <property type="component" value="Unassembled WGS sequence"/>
</dbReference>
<keyword evidence="2" id="KW-0863">Zinc-finger</keyword>
<keyword evidence="5" id="KW-1133">Transmembrane helix</keyword>
<evidence type="ECO:0000256" key="2">
    <source>
        <dbReference type="ARBA" id="ARBA00022771"/>
    </source>
</evidence>
<dbReference type="InterPro" id="IPR019786">
    <property type="entry name" value="Zinc_finger_PHD-type_CS"/>
</dbReference>
<comment type="caution">
    <text evidence="7">The sequence shown here is derived from an EMBL/GenBank/DDBJ whole genome shotgun (WGS) entry which is preliminary data.</text>
</comment>
<dbReference type="InterPro" id="IPR000949">
    <property type="entry name" value="ELM2_dom"/>
</dbReference>
<dbReference type="InterPro" id="IPR013083">
    <property type="entry name" value="Znf_RING/FYVE/PHD"/>
</dbReference>
<dbReference type="CDD" id="cd15568">
    <property type="entry name" value="PHD5_NSD"/>
    <property type="match status" value="1"/>
</dbReference>
<dbReference type="InterPro" id="IPR001965">
    <property type="entry name" value="Znf_PHD"/>
</dbReference>
<gene>
    <name evidence="7" type="ORF">RFI_12735</name>
</gene>
<evidence type="ECO:0000313" key="8">
    <source>
        <dbReference type="Proteomes" id="UP000023152"/>
    </source>
</evidence>
<dbReference type="InterPro" id="IPR011011">
    <property type="entry name" value="Znf_FYVE_PHD"/>
</dbReference>
<feature type="domain" description="ELM2" evidence="6">
    <location>
        <begin position="125"/>
        <end position="218"/>
    </location>
</feature>
<keyword evidence="3" id="KW-0862">Zinc</keyword>
<evidence type="ECO:0000256" key="3">
    <source>
        <dbReference type="ARBA" id="ARBA00022833"/>
    </source>
</evidence>
<protein>
    <recommendedName>
        <fullName evidence="6">ELM2 domain-containing protein</fullName>
    </recommendedName>
</protein>
<dbReference type="SMART" id="SM01189">
    <property type="entry name" value="ELM2"/>
    <property type="match status" value="1"/>
</dbReference>
<dbReference type="EMBL" id="ASPP01009226">
    <property type="protein sequence ID" value="ETO24423.1"/>
    <property type="molecule type" value="Genomic_DNA"/>
</dbReference>
<feature type="transmembrane region" description="Helical" evidence="5">
    <location>
        <begin position="20"/>
        <end position="35"/>
    </location>
</feature>
<dbReference type="PROSITE" id="PS01359">
    <property type="entry name" value="ZF_PHD_1"/>
    <property type="match status" value="1"/>
</dbReference>